<dbReference type="InterPro" id="IPR015915">
    <property type="entry name" value="Kelch-typ_b-propeller"/>
</dbReference>
<organism evidence="3 4">
    <name type="scientific">Aspergillus sclerotiicarbonarius (strain CBS 121057 / IBT 28362)</name>
    <dbReference type="NCBI Taxonomy" id="1448318"/>
    <lineage>
        <taxon>Eukaryota</taxon>
        <taxon>Fungi</taxon>
        <taxon>Dikarya</taxon>
        <taxon>Ascomycota</taxon>
        <taxon>Pezizomycotina</taxon>
        <taxon>Eurotiomycetes</taxon>
        <taxon>Eurotiomycetidae</taxon>
        <taxon>Eurotiales</taxon>
        <taxon>Aspergillaceae</taxon>
        <taxon>Aspergillus</taxon>
        <taxon>Aspergillus subgen. Circumdati</taxon>
    </lineage>
</organism>
<dbReference type="EMBL" id="KZ826402">
    <property type="protein sequence ID" value="PYI02003.1"/>
    <property type="molecule type" value="Genomic_DNA"/>
</dbReference>
<reference evidence="3 4" key="1">
    <citation type="submission" date="2018-02" db="EMBL/GenBank/DDBJ databases">
        <title>The genomes of Aspergillus section Nigri reveals drivers in fungal speciation.</title>
        <authorList>
            <consortium name="DOE Joint Genome Institute"/>
            <person name="Vesth T.C."/>
            <person name="Nybo J."/>
            <person name="Theobald S."/>
            <person name="Brandl J."/>
            <person name="Frisvad J.C."/>
            <person name="Nielsen K.F."/>
            <person name="Lyhne E.K."/>
            <person name="Kogle M.E."/>
            <person name="Kuo A."/>
            <person name="Riley R."/>
            <person name="Clum A."/>
            <person name="Nolan M."/>
            <person name="Lipzen A."/>
            <person name="Salamov A."/>
            <person name="Henrissat B."/>
            <person name="Wiebenga A."/>
            <person name="De vries R.P."/>
            <person name="Grigoriev I.V."/>
            <person name="Mortensen U.H."/>
            <person name="Andersen M.R."/>
            <person name="Baker S.E."/>
        </authorList>
    </citation>
    <scope>NUCLEOTIDE SEQUENCE [LARGE SCALE GENOMIC DNA]</scope>
    <source>
        <strain evidence="3 4">CBS 121057</strain>
    </source>
</reference>
<dbReference type="InterPro" id="IPR011043">
    <property type="entry name" value="Gal_Oxase/kelch_b-propeller"/>
</dbReference>
<protein>
    <recommendedName>
        <fullName evidence="5">Galactose oxidase</fullName>
    </recommendedName>
</protein>
<evidence type="ECO:0000313" key="4">
    <source>
        <dbReference type="Proteomes" id="UP000248423"/>
    </source>
</evidence>
<accession>A0A319F8J4</accession>
<name>A0A319F8J4_ASPSB</name>
<keyword evidence="4" id="KW-1185">Reference proteome</keyword>
<keyword evidence="2" id="KW-0677">Repeat</keyword>
<evidence type="ECO:0000256" key="1">
    <source>
        <dbReference type="ARBA" id="ARBA00022441"/>
    </source>
</evidence>
<dbReference type="AlphaFoldDB" id="A0A319F8J4"/>
<gene>
    <name evidence="3" type="ORF">BO78DRAFT_230974</name>
</gene>
<keyword evidence="1" id="KW-0880">Kelch repeat</keyword>
<dbReference type="PANTHER" id="PTHR46228:SF2">
    <property type="entry name" value="KELCH REPEAT PROTEIN (AFU_ORTHOLOGUE AFUA_4G14350)"/>
    <property type="match status" value="1"/>
</dbReference>
<dbReference type="SUPFAM" id="SSF50965">
    <property type="entry name" value="Galactose oxidase, central domain"/>
    <property type="match status" value="1"/>
</dbReference>
<dbReference type="PANTHER" id="PTHR46228">
    <property type="entry name" value="KELCH DOMAIN-CONTAINING PROTEIN"/>
    <property type="match status" value="1"/>
</dbReference>
<evidence type="ECO:0008006" key="5">
    <source>
        <dbReference type="Google" id="ProtNLM"/>
    </source>
</evidence>
<evidence type="ECO:0000256" key="2">
    <source>
        <dbReference type="ARBA" id="ARBA00022737"/>
    </source>
</evidence>
<dbReference type="STRING" id="1448318.A0A319F8J4"/>
<sequence length="160" mass="17136">MQSILVYDTANEQWYTQESSGDVPSWRMSGCSVIVAAPDNSSYCIYVYGGMETLASNSDGDVYVLSLPSFQWIRVAEGDNVHIKHKCQIAGKRTMLVVGGTKPTDDSESDPSVANCDSGAFANGLGIFNLSSHTWLTDYDATDGGEYPLSSAITDIIGGT</sequence>
<proteinExistence type="predicted"/>
<dbReference type="OrthoDB" id="540004at2759"/>
<dbReference type="Gene3D" id="2.120.10.80">
    <property type="entry name" value="Kelch-type beta propeller"/>
    <property type="match status" value="1"/>
</dbReference>
<dbReference type="VEuPathDB" id="FungiDB:BO78DRAFT_230974"/>
<dbReference type="Proteomes" id="UP000248423">
    <property type="component" value="Unassembled WGS sequence"/>
</dbReference>
<evidence type="ECO:0000313" key="3">
    <source>
        <dbReference type="EMBL" id="PYI02003.1"/>
    </source>
</evidence>